<evidence type="ECO:0000313" key="8">
    <source>
        <dbReference type="Proteomes" id="UP000001312"/>
    </source>
</evidence>
<dbReference type="InterPro" id="IPR036864">
    <property type="entry name" value="Zn2-C6_fun-type_DNA-bd_sf"/>
</dbReference>
<dbReference type="Gene3D" id="4.10.240.10">
    <property type="entry name" value="Zn(2)-C6 fungal-type DNA-binding domain"/>
    <property type="match status" value="1"/>
</dbReference>
<organism evidence="7 8">
    <name type="scientific">Sclerotinia sclerotiorum (strain ATCC 18683 / 1980 / Ss-1)</name>
    <name type="common">White mold</name>
    <name type="synonym">Whetzelinia sclerotiorum</name>
    <dbReference type="NCBI Taxonomy" id="665079"/>
    <lineage>
        <taxon>Eukaryota</taxon>
        <taxon>Fungi</taxon>
        <taxon>Dikarya</taxon>
        <taxon>Ascomycota</taxon>
        <taxon>Pezizomycotina</taxon>
        <taxon>Leotiomycetes</taxon>
        <taxon>Helotiales</taxon>
        <taxon>Sclerotiniaceae</taxon>
        <taxon>Sclerotinia</taxon>
    </lineage>
</organism>
<evidence type="ECO:0000256" key="2">
    <source>
        <dbReference type="ARBA" id="ARBA00023015"/>
    </source>
</evidence>
<keyword evidence="1" id="KW-0479">Metal-binding</keyword>
<evidence type="ECO:0000256" key="3">
    <source>
        <dbReference type="ARBA" id="ARBA00023163"/>
    </source>
</evidence>
<dbReference type="GO" id="GO:0000978">
    <property type="term" value="F:RNA polymerase II cis-regulatory region sequence-specific DNA binding"/>
    <property type="evidence" value="ECO:0000318"/>
    <property type="project" value="GO_Central"/>
</dbReference>
<evidence type="ECO:0000313" key="7">
    <source>
        <dbReference type="EMBL" id="EDO02254.1"/>
    </source>
</evidence>
<dbReference type="SUPFAM" id="SSF57701">
    <property type="entry name" value="Zn2/Cys6 DNA-binding domain"/>
    <property type="match status" value="1"/>
</dbReference>
<dbReference type="OMA" id="MCILQAW"/>
<keyword evidence="8" id="KW-1185">Reference proteome</keyword>
<dbReference type="GO" id="GO:0006351">
    <property type="term" value="P:DNA-templated transcription"/>
    <property type="evidence" value="ECO:0007669"/>
    <property type="project" value="InterPro"/>
</dbReference>
<feature type="domain" description="Zn(2)-C6 fungal-type" evidence="5">
    <location>
        <begin position="12"/>
        <end position="57"/>
    </location>
</feature>
<dbReference type="PANTHER" id="PTHR47424:SF9">
    <property type="entry name" value="TAH-2"/>
    <property type="match status" value="1"/>
</dbReference>
<keyword evidence="4" id="KW-0539">Nucleus</keyword>
<dbReference type="GO" id="GO:0008270">
    <property type="term" value="F:zinc ion binding"/>
    <property type="evidence" value="ECO:0007669"/>
    <property type="project" value="InterPro"/>
</dbReference>
<name>A7EHD8_SCLS1</name>
<keyword evidence="3" id="KW-0804">Transcription</keyword>
<proteinExistence type="predicted"/>
<feature type="domain" description="Xylanolytic transcriptional activator regulatory" evidence="6">
    <location>
        <begin position="170"/>
        <end position="247"/>
    </location>
</feature>
<accession>A7EHD8</accession>
<sequence length="567" mass="63288">MPRPKVHPDKRARAARACIRCKSSKKRCDANLPCTTCVTQGRTNSLLGNLHLVNALRCYGALKASKSNGILHLFSRDDTSRLLNIKISATTSSSSSRSEREDLACLFLMIAIGAQSRGKDLFEIQLAKKYFAQAQQMAFLDMLENPSLSMVKMFLLMAMYMLGACRRNTAFMYIGIASKSATILGLHVPYRHSRESSKERAARRRIWMSVRVLDLLCSSILARPSSIPSIERDEYEIDSSNREDMDHRTLALYATYESSSIIEAIVQKFTKSSSVNTESADTFLQMLRDWSQALPSALRRVPDVTSGEEFCETTIGNIHVSCTYYVGIMMVTRQFLISHVMSQLRKNSSSKSKRAVEVQEKTPGEREKIFQFSDACVQSAHLLVQLSYEAHLINVLLDNMCILQAWLFSAGLVLGFSLLVGGEGPAHIRESFDHACTVLKRLARLSPQADQYFDILSRFHTAIELYRQQMLKAQKENSNVYVEKLMSIGSFNKGSSSNTEFQSQSQPVVTGGQEMLGGIEAQGDLAEMYATDFFGIENEIQICDAQIGYDAGVAADLRWLCYAAGPS</sequence>
<dbReference type="CDD" id="cd12148">
    <property type="entry name" value="fungal_TF_MHR"/>
    <property type="match status" value="1"/>
</dbReference>
<reference evidence="8" key="1">
    <citation type="journal article" date="2011" name="PLoS Genet.">
        <title>Genomic analysis of the necrotrophic fungal pathogens Sclerotinia sclerotiorum and Botrytis cinerea.</title>
        <authorList>
            <person name="Amselem J."/>
            <person name="Cuomo C.A."/>
            <person name="van Kan J.A."/>
            <person name="Viaud M."/>
            <person name="Benito E.P."/>
            <person name="Couloux A."/>
            <person name="Coutinho P.M."/>
            <person name="de Vries R.P."/>
            <person name="Dyer P.S."/>
            <person name="Fillinger S."/>
            <person name="Fournier E."/>
            <person name="Gout L."/>
            <person name="Hahn M."/>
            <person name="Kohn L."/>
            <person name="Lapalu N."/>
            <person name="Plummer K.M."/>
            <person name="Pradier J.M."/>
            <person name="Quevillon E."/>
            <person name="Sharon A."/>
            <person name="Simon A."/>
            <person name="ten Have A."/>
            <person name="Tudzynski B."/>
            <person name="Tudzynski P."/>
            <person name="Wincker P."/>
            <person name="Andrew M."/>
            <person name="Anthouard V."/>
            <person name="Beever R.E."/>
            <person name="Beffa R."/>
            <person name="Benoit I."/>
            <person name="Bouzid O."/>
            <person name="Brault B."/>
            <person name="Chen Z."/>
            <person name="Choquer M."/>
            <person name="Collemare J."/>
            <person name="Cotton P."/>
            <person name="Danchin E.G."/>
            <person name="Da Silva C."/>
            <person name="Gautier A."/>
            <person name="Giraud C."/>
            <person name="Giraud T."/>
            <person name="Gonzalez C."/>
            <person name="Grossetete S."/>
            <person name="Guldener U."/>
            <person name="Henrissat B."/>
            <person name="Howlett B.J."/>
            <person name="Kodira C."/>
            <person name="Kretschmer M."/>
            <person name="Lappartient A."/>
            <person name="Leroch M."/>
            <person name="Levis C."/>
            <person name="Mauceli E."/>
            <person name="Neuveglise C."/>
            <person name="Oeser B."/>
            <person name="Pearson M."/>
            <person name="Poulain J."/>
            <person name="Poussereau N."/>
            <person name="Quesneville H."/>
            <person name="Rascle C."/>
            <person name="Schumacher J."/>
            <person name="Segurens B."/>
            <person name="Sexton A."/>
            <person name="Silva E."/>
            <person name="Sirven C."/>
            <person name="Soanes D.M."/>
            <person name="Talbot N.J."/>
            <person name="Templeton M."/>
            <person name="Yandava C."/>
            <person name="Yarden O."/>
            <person name="Zeng Q."/>
            <person name="Rollins J.A."/>
            <person name="Lebrun M.H."/>
            <person name="Dickman M."/>
        </authorList>
    </citation>
    <scope>NUCLEOTIDE SEQUENCE [LARGE SCALE GENOMIC DNA]</scope>
    <source>
        <strain evidence="8">ATCC 18683 / 1980 / Ss-1</strain>
    </source>
</reference>
<dbReference type="AlphaFoldDB" id="A7EHD8"/>
<dbReference type="eggNOG" id="ENOG502QVYJ">
    <property type="taxonomic scope" value="Eukaryota"/>
</dbReference>
<dbReference type="Proteomes" id="UP000001312">
    <property type="component" value="Unassembled WGS sequence"/>
</dbReference>
<dbReference type="InterPro" id="IPR007219">
    <property type="entry name" value="XnlR_reg_dom"/>
</dbReference>
<protein>
    <recommendedName>
        <fullName evidence="9">Zn(2)-C6 fungal-type domain-containing protein</fullName>
    </recommendedName>
</protein>
<dbReference type="Pfam" id="PF04082">
    <property type="entry name" value="Fungal_trans"/>
    <property type="match status" value="1"/>
</dbReference>
<dbReference type="EMBL" id="CH476625">
    <property type="protein sequence ID" value="EDO02254.1"/>
    <property type="molecule type" value="Genomic_DNA"/>
</dbReference>
<dbReference type="GO" id="GO:0005634">
    <property type="term" value="C:nucleus"/>
    <property type="evidence" value="ECO:0000318"/>
    <property type="project" value="GO_Central"/>
</dbReference>
<dbReference type="SMART" id="SM00066">
    <property type="entry name" value="GAL4"/>
    <property type="match status" value="1"/>
</dbReference>
<gene>
    <name evidence="7" type="ORF">SS1G_04730</name>
</gene>
<dbReference type="InterPro" id="IPR051127">
    <property type="entry name" value="Fungal_SecMet_Regulators"/>
</dbReference>
<dbReference type="InterPro" id="IPR001138">
    <property type="entry name" value="Zn2Cys6_DnaBD"/>
</dbReference>
<dbReference type="GeneID" id="5490463"/>
<dbReference type="Pfam" id="PF00172">
    <property type="entry name" value="Zn_clus"/>
    <property type="match status" value="1"/>
</dbReference>
<dbReference type="InParanoid" id="A7EHD8"/>
<dbReference type="RefSeq" id="XP_001594922.1">
    <property type="nucleotide sequence ID" value="XM_001594872.1"/>
</dbReference>
<evidence type="ECO:0000259" key="6">
    <source>
        <dbReference type="SMART" id="SM00906"/>
    </source>
</evidence>
<evidence type="ECO:0008006" key="9">
    <source>
        <dbReference type="Google" id="ProtNLM"/>
    </source>
</evidence>
<dbReference type="KEGG" id="ssl:SS1G_04730"/>
<dbReference type="PANTHER" id="PTHR47424">
    <property type="entry name" value="REGULATORY PROTEIN GAL4"/>
    <property type="match status" value="1"/>
</dbReference>
<dbReference type="SMART" id="SM00906">
    <property type="entry name" value="Fungal_trans"/>
    <property type="match status" value="1"/>
</dbReference>
<dbReference type="HOGENOM" id="CLU_010170_3_1_1"/>
<evidence type="ECO:0000256" key="4">
    <source>
        <dbReference type="ARBA" id="ARBA00023242"/>
    </source>
</evidence>
<evidence type="ECO:0000259" key="5">
    <source>
        <dbReference type="SMART" id="SM00066"/>
    </source>
</evidence>
<keyword evidence="2" id="KW-0805">Transcription regulation</keyword>
<evidence type="ECO:0000256" key="1">
    <source>
        <dbReference type="ARBA" id="ARBA00022723"/>
    </source>
</evidence>
<dbReference type="GO" id="GO:0000981">
    <property type="term" value="F:DNA-binding transcription factor activity, RNA polymerase II-specific"/>
    <property type="evidence" value="ECO:0000318"/>
    <property type="project" value="GO_Central"/>
</dbReference>